<dbReference type="PROSITE" id="PS50111">
    <property type="entry name" value="CHEMOTAXIS_TRANSDUC_2"/>
    <property type="match status" value="1"/>
</dbReference>
<comment type="caution">
    <text evidence="9">The sequence shown here is derived from an EMBL/GenBank/DDBJ whole genome shotgun (WGS) entry which is preliminary data.</text>
</comment>
<evidence type="ECO:0000313" key="9">
    <source>
        <dbReference type="EMBL" id="MEC0242483.1"/>
    </source>
</evidence>
<dbReference type="InterPro" id="IPR004089">
    <property type="entry name" value="MCPsignal_dom"/>
</dbReference>
<dbReference type="Proteomes" id="UP001344632">
    <property type="component" value="Unassembled WGS sequence"/>
</dbReference>
<keyword evidence="7" id="KW-0812">Transmembrane</keyword>
<dbReference type="SUPFAM" id="SSF58104">
    <property type="entry name" value="Methyl-accepting chemotaxis protein (MCP) signaling domain"/>
    <property type="match status" value="1"/>
</dbReference>
<feature type="transmembrane region" description="Helical" evidence="7">
    <location>
        <begin position="198"/>
        <end position="220"/>
    </location>
</feature>
<keyword evidence="2" id="KW-1003">Cell membrane</keyword>
<accession>A0ABU6GTD1</accession>
<dbReference type="SMART" id="SM00283">
    <property type="entry name" value="MA"/>
    <property type="match status" value="1"/>
</dbReference>
<protein>
    <submittedName>
        <fullName evidence="9">HAMP domain-containing methyl-accepting chemotaxis protein</fullName>
    </submittedName>
</protein>
<organism evidence="9 10">
    <name type="scientific">Paenibacillus dokdonensis</name>
    <dbReference type="NCBI Taxonomy" id="2567944"/>
    <lineage>
        <taxon>Bacteria</taxon>
        <taxon>Bacillati</taxon>
        <taxon>Bacillota</taxon>
        <taxon>Bacilli</taxon>
        <taxon>Bacillales</taxon>
        <taxon>Paenibacillaceae</taxon>
        <taxon>Paenibacillus</taxon>
    </lineage>
</organism>
<dbReference type="Gene3D" id="1.10.287.950">
    <property type="entry name" value="Methyl-accepting chemotaxis protein"/>
    <property type="match status" value="1"/>
</dbReference>
<dbReference type="PANTHER" id="PTHR32089">
    <property type="entry name" value="METHYL-ACCEPTING CHEMOTAXIS PROTEIN MCPB"/>
    <property type="match status" value="1"/>
</dbReference>
<evidence type="ECO:0000256" key="5">
    <source>
        <dbReference type="ARBA" id="ARBA00029447"/>
    </source>
</evidence>
<name>A0ABU6GTD1_9BACL</name>
<comment type="subcellular location">
    <subcellularLocation>
        <location evidence="1">Cell membrane</location>
    </subcellularLocation>
</comment>
<evidence type="ECO:0000256" key="7">
    <source>
        <dbReference type="SAM" id="Phobius"/>
    </source>
</evidence>
<evidence type="ECO:0000259" key="8">
    <source>
        <dbReference type="PROSITE" id="PS50111"/>
    </source>
</evidence>
<dbReference type="RefSeq" id="WP_326090258.1">
    <property type="nucleotide sequence ID" value="NZ_JARLKZ010000016.1"/>
</dbReference>
<dbReference type="CDD" id="cd06225">
    <property type="entry name" value="HAMP"/>
    <property type="match status" value="1"/>
</dbReference>
<dbReference type="SUPFAM" id="SSF103190">
    <property type="entry name" value="Sensory domain-like"/>
    <property type="match status" value="1"/>
</dbReference>
<gene>
    <name evidence="9" type="ORF">P4H66_21975</name>
</gene>
<evidence type="ECO:0000313" key="10">
    <source>
        <dbReference type="Proteomes" id="UP001344632"/>
    </source>
</evidence>
<dbReference type="PANTHER" id="PTHR32089:SF112">
    <property type="entry name" value="LYSOZYME-LIKE PROTEIN-RELATED"/>
    <property type="match status" value="1"/>
</dbReference>
<feature type="domain" description="Methyl-accepting transducer" evidence="8">
    <location>
        <begin position="301"/>
        <end position="537"/>
    </location>
</feature>
<dbReference type="InterPro" id="IPR029151">
    <property type="entry name" value="Sensor-like_sf"/>
</dbReference>
<evidence type="ECO:0000256" key="6">
    <source>
        <dbReference type="PROSITE-ProRule" id="PRU00284"/>
    </source>
</evidence>
<keyword evidence="4 6" id="KW-0807">Transducer</keyword>
<reference evidence="9 10" key="1">
    <citation type="submission" date="2023-03" db="EMBL/GenBank/DDBJ databases">
        <title>Bacillus Genome Sequencing.</title>
        <authorList>
            <person name="Dunlap C."/>
        </authorList>
    </citation>
    <scope>NUCLEOTIDE SEQUENCE [LARGE SCALE GENOMIC DNA]</scope>
    <source>
        <strain evidence="9 10">BD-525</strain>
    </source>
</reference>
<dbReference type="EMBL" id="JARLKZ010000016">
    <property type="protein sequence ID" value="MEC0242483.1"/>
    <property type="molecule type" value="Genomic_DNA"/>
</dbReference>
<keyword evidence="7" id="KW-1133">Transmembrane helix</keyword>
<dbReference type="PRINTS" id="PR00260">
    <property type="entry name" value="CHEMTRNSDUCR"/>
</dbReference>
<feature type="transmembrane region" description="Helical" evidence="7">
    <location>
        <begin position="12"/>
        <end position="31"/>
    </location>
</feature>
<comment type="similarity">
    <text evidence="5">Belongs to the methyl-accepting chemotaxis (MCP) protein family.</text>
</comment>
<dbReference type="Pfam" id="PF00672">
    <property type="entry name" value="HAMP"/>
    <property type="match status" value="1"/>
</dbReference>
<evidence type="ECO:0000256" key="3">
    <source>
        <dbReference type="ARBA" id="ARBA00023136"/>
    </source>
</evidence>
<proteinExistence type="inferred from homology"/>
<sequence>MKWLMRIQTKLALRIAIVVMVIILLLSAGYIQLQIRNTKIAANDAITSYGIRIAESYTKLLNTATLEQFLSQPEENDHYWVIREELNQFRTGIGALYVYIVRIDDTQQPLIMIDGQPKGSDMASPINEVTDVPADAIQDLMNGQTASSKLIDNPQYGKYISSYAPIKRPDGSIIGVLGIDTQADVTDIISASMIQKSIPLYILMVIFTLAAITLIFWLLIRAIRPLKWIAAGAENVAAGEFAAANRLLLSHPVKSKDEVGSMYRAMVTMSSSLNAIVGGIVSDIAGMSEQLVASSDRFAYESKELLDMNTRVSETAHHVAGGARTQRISSEEGARSMEEISDTLQRISEASVSVSNASVTALENADLGRDKIGLMNRQIMSISSATEETVRRVAILQKYSLQIEGALTAISGVANQTKLLALNASIEAAHAGEHGTGFAVVASEVRKLAEEAAYSTQEIASLLRNIQNETVLISEAMEKGSLEVITGTGLSEEANASFADVVHLFSVVNEQIHDISVSTEQMTARSEEVSATVIEMAGIASSTSEQISHIGHLTGKQLDIVRYFADSAGELSEMTHRLRESVKQIRI</sequence>
<keyword evidence="10" id="KW-1185">Reference proteome</keyword>
<dbReference type="InterPro" id="IPR004090">
    <property type="entry name" value="Chemotax_Me-accpt_rcpt"/>
</dbReference>
<evidence type="ECO:0000256" key="2">
    <source>
        <dbReference type="ARBA" id="ARBA00022475"/>
    </source>
</evidence>
<keyword evidence="3 7" id="KW-0472">Membrane</keyword>
<evidence type="ECO:0000256" key="4">
    <source>
        <dbReference type="ARBA" id="ARBA00023224"/>
    </source>
</evidence>
<dbReference type="InterPro" id="IPR003660">
    <property type="entry name" value="HAMP_dom"/>
</dbReference>
<dbReference type="Pfam" id="PF00015">
    <property type="entry name" value="MCPsignal"/>
    <property type="match status" value="1"/>
</dbReference>
<evidence type="ECO:0000256" key="1">
    <source>
        <dbReference type="ARBA" id="ARBA00004236"/>
    </source>
</evidence>